<sequence length="515" mass="57830">WYSGHVLSAMGDVVVVTFNYRLTTFGLLYTGAKHPGGAPGNMALWDQALALEWVVDNIAYFAHNNVWRVGRCHIDQSPHFVPNYSSLALEWVVDNIAYFGGDPKRITMFGESAGAISTSLHILSPITRHLFQRAIIMSGAASKTLCTSTDAESVWYERAVAFGCGTAGDDSTAHEFTPEMIECMARLSTEDLLKARGLGLSRCELDLMIDGEFVPNNPIELLKSGDYKRDIDVLIGTVDNEGSMFLSWFIDPIKFNKWQPLSISYHDAYEYALSFLTGFHRLPPTGSQQVVDTYFNGLSNETNHEVLIQTVGRLVGDLWLTCPTKLFARYIHSGHPKSRVYEYYYNAKSTAGHQLFCSDWMGVCHFDDIYPVFGLPFQEYDRYDRRERQISAQMIDVFTGFARNGQPPKQSGADWRPYYTVNDNTVIAPYYEFTVEPKGKAVIKCETKNANTIVSVRVTNGLITGFADQLYGVKINAFLGIPYAEPPVGDLRFKKPMPVREAWPKPVGATKWPKA</sequence>
<reference evidence="6" key="1">
    <citation type="submission" date="2020-11" db="EMBL/GenBank/DDBJ databases">
        <authorList>
            <person name="Tran Van P."/>
        </authorList>
    </citation>
    <scope>NUCLEOTIDE SEQUENCE</scope>
</reference>
<evidence type="ECO:0000256" key="2">
    <source>
        <dbReference type="ARBA" id="ARBA00022487"/>
    </source>
</evidence>
<proteinExistence type="inferred from homology"/>
<dbReference type="SUPFAM" id="SSF53474">
    <property type="entry name" value="alpha/beta-Hydrolases"/>
    <property type="match status" value="3"/>
</dbReference>
<dbReference type="Proteomes" id="UP000759131">
    <property type="component" value="Unassembled WGS sequence"/>
</dbReference>
<dbReference type="GO" id="GO:0003990">
    <property type="term" value="F:acetylcholinesterase activity"/>
    <property type="evidence" value="ECO:0007669"/>
    <property type="project" value="TreeGrafter"/>
</dbReference>
<gene>
    <name evidence="6" type="ORF">OSB1V03_LOCUS17920</name>
</gene>
<dbReference type="EMBL" id="CAJPIZ010022539">
    <property type="protein sequence ID" value="CAG2117968.1"/>
    <property type="molecule type" value="Genomic_DNA"/>
</dbReference>
<evidence type="ECO:0000256" key="1">
    <source>
        <dbReference type="ARBA" id="ARBA00005964"/>
    </source>
</evidence>
<feature type="domain" description="Carboxylesterase type B" evidence="5">
    <location>
        <begin position="2"/>
        <end position="61"/>
    </location>
</feature>
<comment type="similarity">
    <text evidence="1">Belongs to the type-B carboxylesterase/lipase family.</text>
</comment>
<evidence type="ECO:0000259" key="5">
    <source>
        <dbReference type="Pfam" id="PF00135"/>
    </source>
</evidence>
<protein>
    <recommendedName>
        <fullName evidence="5">Carboxylesterase type B domain-containing protein</fullName>
    </recommendedName>
</protein>
<feature type="domain" description="Carboxylesterase type B" evidence="5">
    <location>
        <begin position="455"/>
        <end position="513"/>
    </location>
</feature>
<dbReference type="AlphaFoldDB" id="A0A7R9LG63"/>
<dbReference type="Pfam" id="PF00135">
    <property type="entry name" value="COesterase"/>
    <property type="match status" value="3"/>
</dbReference>
<organism evidence="6">
    <name type="scientific">Medioppia subpectinata</name>
    <dbReference type="NCBI Taxonomy" id="1979941"/>
    <lineage>
        <taxon>Eukaryota</taxon>
        <taxon>Metazoa</taxon>
        <taxon>Ecdysozoa</taxon>
        <taxon>Arthropoda</taxon>
        <taxon>Chelicerata</taxon>
        <taxon>Arachnida</taxon>
        <taxon>Acari</taxon>
        <taxon>Acariformes</taxon>
        <taxon>Sarcoptiformes</taxon>
        <taxon>Oribatida</taxon>
        <taxon>Brachypylina</taxon>
        <taxon>Oppioidea</taxon>
        <taxon>Oppiidae</taxon>
        <taxon>Medioppia</taxon>
    </lineage>
</organism>
<keyword evidence="7" id="KW-1185">Reference proteome</keyword>
<keyword evidence="4" id="KW-0325">Glycoprotein</keyword>
<feature type="non-terminal residue" evidence="6">
    <location>
        <position position="1"/>
    </location>
</feature>
<dbReference type="InterPro" id="IPR002018">
    <property type="entry name" value="CarbesteraseB"/>
</dbReference>
<evidence type="ECO:0000256" key="3">
    <source>
        <dbReference type="ARBA" id="ARBA00022801"/>
    </source>
</evidence>
<keyword evidence="3" id="KW-0378">Hydrolase</keyword>
<evidence type="ECO:0000313" key="6">
    <source>
        <dbReference type="EMBL" id="CAD7639781.1"/>
    </source>
</evidence>
<dbReference type="GO" id="GO:0005615">
    <property type="term" value="C:extracellular space"/>
    <property type="evidence" value="ECO:0007669"/>
    <property type="project" value="TreeGrafter"/>
</dbReference>
<dbReference type="GO" id="GO:0005886">
    <property type="term" value="C:plasma membrane"/>
    <property type="evidence" value="ECO:0007669"/>
    <property type="project" value="TreeGrafter"/>
</dbReference>
<dbReference type="EMBL" id="OC877114">
    <property type="protein sequence ID" value="CAD7639781.1"/>
    <property type="molecule type" value="Genomic_DNA"/>
</dbReference>
<keyword evidence="2" id="KW-0719">Serine esterase</keyword>
<dbReference type="PANTHER" id="PTHR43918:SF4">
    <property type="entry name" value="CARBOXYLIC ESTER HYDROLASE"/>
    <property type="match status" value="1"/>
</dbReference>
<dbReference type="OrthoDB" id="19653at2759"/>
<feature type="domain" description="Carboxylesterase type B" evidence="5">
    <location>
        <begin position="87"/>
        <end position="427"/>
    </location>
</feature>
<dbReference type="GO" id="GO:0006581">
    <property type="term" value="P:acetylcholine catabolic process"/>
    <property type="evidence" value="ECO:0007669"/>
    <property type="project" value="TreeGrafter"/>
</dbReference>
<accession>A0A7R9LG63</accession>
<dbReference type="GO" id="GO:0019695">
    <property type="term" value="P:choline metabolic process"/>
    <property type="evidence" value="ECO:0007669"/>
    <property type="project" value="TreeGrafter"/>
</dbReference>
<evidence type="ECO:0000313" key="7">
    <source>
        <dbReference type="Proteomes" id="UP000759131"/>
    </source>
</evidence>
<dbReference type="InterPro" id="IPR029058">
    <property type="entry name" value="AB_hydrolase_fold"/>
</dbReference>
<name>A0A7R9LG63_9ACAR</name>
<evidence type="ECO:0000256" key="4">
    <source>
        <dbReference type="ARBA" id="ARBA00023180"/>
    </source>
</evidence>
<dbReference type="InterPro" id="IPR050654">
    <property type="entry name" value="AChE-related_enzymes"/>
</dbReference>
<dbReference type="Gene3D" id="3.40.50.1820">
    <property type="entry name" value="alpha/beta hydrolase"/>
    <property type="match status" value="3"/>
</dbReference>
<dbReference type="PANTHER" id="PTHR43918">
    <property type="entry name" value="ACETYLCHOLINESTERASE"/>
    <property type="match status" value="1"/>
</dbReference>
<feature type="non-terminal residue" evidence="6">
    <location>
        <position position="515"/>
    </location>
</feature>